<dbReference type="InParanoid" id="C1E104"/>
<name>C1E104_MICCC</name>
<dbReference type="STRING" id="296587.C1E104"/>
<dbReference type="AlphaFoldDB" id="C1E104"/>
<dbReference type="GO" id="GO:0070899">
    <property type="term" value="P:mitochondrial tRNA wobble uridine modification"/>
    <property type="evidence" value="ECO:0007669"/>
    <property type="project" value="UniProtKB-ARBA"/>
</dbReference>
<dbReference type="InterPro" id="IPR036188">
    <property type="entry name" value="FAD/NAD-bd_sf"/>
</dbReference>
<organism evidence="7 8">
    <name type="scientific">Micromonas commoda (strain RCC299 / NOUM17 / CCMP2709)</name>
    <name type="common">Picoplanktonic green alga</name>
    <dbReference type="NCBI Taxonomy" id="296587"/>
    <lineage>
        <taxon>Eukaryota</taxon>
        <taxon>Viridiplantae</taxon>
        <taxon>Chlorophyta</taxon>
        <taxon>Mamiellophyceae</taxon>
        <taxon>Mamiellales</taxon>
        <taxon>Mamiellaceae</taxon>
        <taxon>Micromonas</taxon>
    </lineage>
</organism>
<evidence type="ECO:0000313" key="7">
    <source>
        <dbReference type="EMBL" id="ACO62092.1"/>
    </source>
</evidence>
<accession>C1E104</accession>
<keyword evidence="8" id="KW-1185">Reference proteome</keyword>
<dbReference type="PRINTS" id="PR00368">
    <property type="entry name" value="FADPNR"/>
</dbReference>
<protein>
    <recommendedName>
        <fullName evidence="6">tRNA uridine 5-carboxymethylaminomethyl modification enzyme C-terminal subdomain domain-containing protein</fullName>
    </recommendedName>
</protein>
<dbReference type="InterPro" id="IPR044920">
    <property type="entry name" value="MnmG_C_subdom_sf"/>
</dbReference>
<dbReference type="GO" id="GO:0050660">
    <property type="term" value="F:flavin adenine dinucleotide binding"/>
    <property type="evidence" value="ECO:0007669"/>
    <property type="project" value="InterPro"/>
</dbReference>
<dbReference type="InterPro" id="IPR002218">
    <property type="entry name" value="MnmG-rel"/>
</dbReference>
<dbReference type="EMBL" id="CP001324">
    <property type="protein sequence ID" value="ACO62092.1"/>
    <property type="molecule type" value="Genomic_DNA"/>
</dbReference>
<dbReference type="FunFam" id="1.10.150.570:FF:000001">
    <property type="entry name" value="tRNA uridine 5-carboxymethylaminomethyl modification enzyme MnmG"/>
    <property type="match status" value="1"/>
</dbReference>
<dbReference type="eggNOG" id="KOG2311">
    <property type="taxonomic scope" value="Eukaryota"/>
</dbReference>
<keyword evidence="3" id="KW-0285">Flavoprotein</keyword>
<gene>
    <name evidence="7" type="ORF">MICPUN_80244</name>
</gene>
<feature type="domain" description="tRNA uridine 5-carboxymethylaminomethyl modification enzyme C-terminal subdomain" evidence="6">
    <location>
        <begin position="626"/>
        <end position="697"/>
    </location>
</feature>
<dbReference type="OMA" id="RFPGRTH"/>
<dbReference type="InterPro" id="IPR026904">
    <property type="entry name" value="MnmG_C"/>
</dbReference>
<comment type="cofactor">
    <cofactor evidence="1">
        <name>FAD</name>
        <dbReference type="ChEBI" id="CHEBI:57692"/>
    </cofactor>
</comment>
<dbReference type="InterPro" id="IPR020595">
    <property type="entry name" value="MnmG-rel_CS"/>
</dbReference>
<evidence type="ECO:0000256" key="1">
    <source>
        <dbReference type="ARBA" id="ARBA00001974"/>
    </source>
</evidence>
<dbReference type="PANTHER" id="PTHR11806:SF0">
    <property type="entry name" value="PROTEIN MTO1 HOMOLOG, MITOCHONDRIAL"/>
    <property type="match status" value="1"/>
</dbReference>
<dbReference type="PANTHER" id="PTHR11806">
    <property type="entry name" value="GLUCOSE INHIBITED DIVISION PROTEIN A"/>
    <property type="match status" value="1"/>
</dbReference>
<dbReference type="OrthoDB" id="3329at2759"/>
<dbReference type="InterPro" id="IPR047001">
    <property type="entry name" value="MnmG_C_subdom"/>
</dbReference>
<proteinExistence type="inferred from homology"/>
<dbReference type="GO" id="GO:0005739">
    <property type="term" value="C:mitochondrion"/>
    <property type="evidence" value="ECO:0007669"/>
    <property type="project" value="GOC"/>
</dbReference>
<dbReference type="KEGG" id="mis:MICPUN_80244"/>
<dbReference type="PROSITE" id="PS01280">
    <property type="entry name" value="GIDA_1"/>
    <property type="match status" value="1"/>
</dbReference>
<dbReference type="InterPro" id="IPR049312">
    <property type="entry name" value="GIDA_C_N"/>
</dbReference>
<dbReference type="RefSeq" id="XP_002500834.1">
    <property type="nucleotide sequence ID" value="XM_002500788.1"/>
</dbReference>
<dbReference type="Proteomes" id="UP000002009">
    <property type="component" value="Chromosome 3"/>
</dbReference>
<comment type="similarity">
    <text evidence="2">Belongs to the MnmG family.</text>
</comment>
<dbReference type="GO" id="GO:0005829">
    <property type="term" value="C:cytosol"/>
    <property type="evidence" value="ECO:0007669"/>
    <property type="project" value="TreeGrafter"/>
</dbReference>
<dbReference type="FunFam" id="3.50.50.60:FF:000002">
    <property type="entry name" value="tRNA uridine 5-carboxymethylaminomethyl modification enzyme MnmG"/>
    <property type="match status" value="1"/>
</dbReference>
<evidence type="ECO:0000256" key="2">
    <source>
        <dbReference type="ARBA" id="ARBA00007653"/>
    </source>
</evidence>
<feature type="region of interest" description="Disordered" evidence="5">
    <location>
        <begin position="710"/>
        <end position="731"/>
    </location>
</feature>
<evidence type="ECO:0000256" key="5">
    <source>
        <dbReference type="SAM" id="MobiDB-lite"/>
    </source>
</evidence>
<dbReference type="Gene3D" id="1.10.150.570">
    <property type="entry name" value="GidA associated domain, C-terminal subdomain"/>
    <property type="match status" value="1"/>
</dbReference>
<dbReference type="Pfam" id="PF01134">
    <property type="entry name" value="GIDA"/>
    <property type="match status" value="1"/>
</dbReference>
<dbReference type="PRINTS" id="PR00411">
    <property type="entry name" value="PNDRDTASEI"/>
</dbReference>
<evidence type="ECO:0000313" key="8">
    <source>
        <dbReference type="Proteomes" id="UP000002009"/>
    </source>
</evidence>
<dbReference type="NCBIfam" id="TIGR00136">
    <property type="entry name" value="mnmG_gidA"/>
    <property type="match status" value="1"/>
</dbReference>
<reference evidence="7 8" key="1">
    <citation type="journal article" date="2009" name="Science">
        <title>Green evolution and dynamic adaptations revealed by genomes of the marine picoeukaryotes Micromonas.</title>
        <authorList>
            <person name="Worden A.Z."/>
            <person name="Lee J.H."/>
            <person name="Mock T."/>
            <person name="Rouze P."/>
            <person name="Simmons M.P."/>
            <person name="Aerts A.L."/>
            <person name="Allen A.E."/>
            <person name="Cuvelier M.L."/>
            <person name="Derelle E."/>
            <person name="Everett M.V."/>
            <person name="Foulon E."/>
            <person name="Grimwood J."/>
            <person name="Gundlach H."/>
            <person name="Henrissat B."/>
            <person name="Napoli C."/>
            <person name="McDonald S.M."/>
            <person name="Parker M.S."/>
            <person name="Rombauts S."/>
            <person name="Salamov A."/>
            <person name="Von Dassow P."/>
            <person name="Badger J.H."/>
            <person name="Coutinho P.M."/>
            <person name="Demir E."/>
            <person name="Dubchak I."/>
            <person name="Gentemann C."/>
            <person name="Eikrem W."/>
            <person name="Gready J.E."/>
            <person name="John U."/>
            <person name="Lanier W."/>
            <person name="Lindquist E.A."/>
            <person name="Lucas S."/>
            <person name="Mayer K.F."/>
            <person name="Moreau H."/>
            <person name="Not F."/>
            <person name="Otillar R."/>
            <person name="Panaud O."/>
            <person name="Pangilinan J."/>
            <person name="Paulsen I."/>
            <person name="Piegu B."/>
            <person name="Poliakov A."/>
            <person name="Robbens S."/>
            <person name="Schmutz J."/>
            <person name="Toulza E."/>
            <person name="Wyss T."/>
            <person name="Zelensky A."/>
            <person name="Zhou K."/>
            <person name="Armbrust E.V."/>
            <person name="Bhattacharya D."/>
            <person name="Goodenough U.W."/>
            <person name="Van de Peer Y."/>
            <person name="Grigoriev I.V."/>
        </authorList>
    </citation>
    <scope>NUCLEOTIDE SEQUENCE [LARGE SCALE GENOMIC DNA]</scope>
    <source>
        <strain evidence="8">RCC299 / NOUM17</strain>
    </source>
</reference>
<dbReference type="GeneID" id="8241581"/>
<dbReference type="SUPFAM" id="SSF51905">
    <property type="entry name" value="FAD/NAD(P)-binding domain"/>
    <property type="match status" value="1"/>
</dbReference>
<evidence type="ECO:0000256" key="4">
    <source>
        <dbReference type="ARBA" id="ARBA00022827"/>
    </source>
</evidence>
<evidence type="ECO:0000256" key="3">
    <source>
        <dbReference type="ARBA" id="ARBA00022630"/>
    </source>
</evidence>
<dbReference type="Pfam" id="PF21680">
    <property type="entry name" value="GIDA_C_1st"/>
    <property type="match status" value="1"/>
</dbReference>
<dbReference type="SMART" id="SM01228">
    <property type="entry name" value="GIDA_assoc_3"/>
    <property type="match status" value="1"/>
</dbReference>
<dbReference type="InterPro" id="IPR004416">
    <property type="entry name" value="MnmG"/>
</dbReference>
<dbReference type="GO" id="GO:0030488">
    <property type="term" value="P:tRNA methylation"/>
    <property type="evidence" value="ECO:0007669"/>
    <property type="project" value="TreeGrafter"/>
</dbReference>
<dbReference type="InterPro" id="IPR040131">
    <property type="entry name" value="MnmG_N"/>
</dbReference>
<dbReference type="HAMAP" id="MF_00129">
    <property type="entry name" value="MnmG_GidA"/>
    <property type="match status" value="1"/>
</dbReference>
<dbReference type="Pfam" id="PF13932">
    <property type="entry name" value="SAM_GIDA_C"/>
    <property type="match status" value="1"/>
</dbReference>
<keyword evidence="4" id="KW-0274">FAD</keyword>
<sequence length="731" mass="77084">MLSAVARRASRAAASASSSLGASRVPRRAARDEAARHAIVLTADARRGFASASAHRPTDFDVVVIGGGHAGAEAAAAAARRGARVALVTPSPLGSVGEMSCNPSIGGLAKGALVREIDALGGIMGAAADASGIQFRVLNASKGPAVRGPRAQMDRTTYKRSVQAMLFGTPNVEVVDAAAYDLITCAVAGVETADGRKITAEAVVVATGTFLRGVLHVGGRRIPAGRMPTAITENPDATAARGAHALADRLYGLGFQMGRLKTGTPPRLDGASIDYSGLEEQRGDEPPRPFGFLHDKAWVPPMKQVSCWATRTNAETERVMKESRGFLNFEGGENGEAIGPRYCPSLEMKVKRFPGRSHIVWLEPEGLDTDVVYPNGLSNTLDEPDQIAMLRTVAGLENVKMLRPGYGVEYDYVDPRELRWTLETKRVGGLFFAGQINGTTGYEEAAAQGLVAGANAAATALSRLGMDALPPSIVGRGASYLGVLVDDLTRRGTSEPYRMFSSRVEHRLSVRPDNADQRLTAAGELAGLVDSARALIARRRGDATDRAIAALEDARMGAQAWAAHGVDNAPAGKSGRTVSAAELLAIPGVGYARVTSALAEAGKTTGESTASGGIDDSRADSATVECYYAPYLARQRRDVETMRKEEAMELPMDLDYDAVGGLSAEDREKLKEFRPATLAAAQRISGVTPSAAIALFRFVAAQKLKGNNKRFSGRRGAVTNGGRDPLMESAL</sequence>
<dbReference type="Gene3D" id="3.50.50.60">
    <property type="entry name" value="FAD/NAD(P)-binding domain"/>
    <property type="match status" value="2"/>
</dbReference>
<evidence type="ECO:0000259" key="6">
    <source>
        <dbReference type="SMART" id="SM01228"/>
    </source>
</evidence>
<dbReference type="PROSITE" id="PS01281">
    <property type="entry name" value="GIDA_2"/>
    <property type="match status" value="1"/>
</dbReference>